<gene>
    <name evidence="2" type="ORF">EV659_109113</name>
</gene>
<protein>
    <submittedName>
        <fullName evidence="2">Uncharacterized protein</fullName>
    </submittedName>
</protein>
<proteinExistence type="predicted"/>
<accession>A0A4R2PBV8</accession>
<dbReference type="InParanoid" id="A0A4R2PBV8"/>
<evidence type="ECO:0000256" key="1">
    <source>
        <dbReference type="SAM" id="MobiDB-lite"/>
    </source>
</evidence>
<organism evidence="2 3">
    <name type="scientific">Rhodothalassium salexigens DSM 2132</name>
    <dbReference type="NCBI Taxonomy" id="1188247"/>
    <lineage>
        <taxon>Bacteria</taxon>
        <taxon>Pseudomonadati</taxon>
        <taxon>Pseudomonadota</taxon>
        <taxon>Alphaproteobacteria</taxon>
        <taxon>Rhodothalassiales</taxon>
        <taxon>Rhodothalassiaceae</taxon>
        <taxon>Rhodothalassium</taxon>
    </lineage>
</organism>
<dbReference type="Proteomes" id="UP000295399">
    <property type="component" value="Unassembled WGS sequence"/>
</dbReference>
<feature type="region of interest" description="Disordered" evidence="1">
    <location>
        <begin position="1"/>
        <end position="28"/>
    </location>
</feature>
<dbReference type="EMBL" id="SLXO01000009">
    <property type="protein sequence ID" value="TCP32620.1"/>
    <property type="molecule type" value="Genomic_DNA"/>
</dbReference>
<comment type="caution">
    <text evidence="2">The sequence shown here is derived from an EMBL/GenBank/DDBJ whole genome shotgun (WGS) entry which is preliminary data.</text>
</comment>
<evidence type="ECO:0000313" key="2">
    <source>
        <dbReference type="EMBL" id="TCP32620.1"/>
    </source>
</evidence>
<reference evidence="2 3" key="1">
    <citation type="submission" date="2019-03" db="EMBL/GenBank/DDBJ databases">
        <title>Genomic Encyclopedia of Type Strains, Phase IV (KMG-IV): sequencing the most valuable type-strain genomes for metagenomic binning, comparative biology and taxonomic classification.</title>
        <authorList>
            <person name="Goeker M."/>
        </authorList>
    </citation>
    <scope>NUCLEOTIDE SEQUENCE [LARGE SCALE GENOMIC DNA]</scope>
    <source>
        <strain evidence="2 3">DSM 2132</strain>
    </source>
</reference>
<evidence type="ECO:0000313" key="3">
    <source>
        <dbReference type="Proteomes" id="UP000295399"/>
    </source>
</evidence>
<name>A0A4R2PBV8_RHOSA</name>
<dbReference type="AlphaFoldDB" id="A0A4R2PBV8"/>
<keyword evidence="3" id="KW-1185">Reference proteome</keyword>
<sequence>MTAAPVRAAIRATGPQPLPAPGSPSDLADRLADRLARHRAARR</sequence>